<comment type="caution">
    <text evidence="2">The sequence shown here is derived from an EMBL/GenBank/DDBJ whole genome shotgun (WGS) entry which is preliminary data.</text>
</comment>
<dbReference type="AlphaFoldDB" id="A0A438FSK3"/>
<sequence>MGCANVVRVSQKLRTTNVLCEFRTSTWAILLSAASIVDSISLPTNGHSWQDEIPTEFVPPAPAAPFMPDATSTYLPATPPIPPAAPPTSEAP</sequence>
<reference evidence="2 3" key="1">
    <citation type="journal article" date="2018" name="PLoS Genet.">
        <title>Population sequencing reveals clonal diversity and ancestral inbreeding in the grapevine cultivar Chardonnay.</title>
        <authorList>
            <person name="Roach M.J."/>
            <person name="Johnson D.L."/>
            <person name="Bohlmann J."/>
            <person name="van Vuuren H.J."/>
            <person name="Jones S.J."/>
            <person name="Pretorius I.S."/>
            <person name="Schmidt S.A."/>
            <person name="Borneman A.R."/>
        </authorList>
    </citation>
    <scope>NUCLEOTIDE SEQUENCE [LARGE SCALE GENOMIC DNA]</scope>
    <source>
        <strain evidence="3">cv. Chardonnay</strain>
        <tissue evidence="2">Leaf</tissue>
    </source>
</reference>
<name>A0A438FSK3_VITVI</name>
<proteinExistence type="predicted"/>
<dbReference type="Proteomes" id="UP000288805">
    <property type="component" value="Unassembled WGS sequence"/>
</dbReference>
<evidence type="ECO:0000256" key="1">
    <source>
        <dbReference type="SAM" id="MobiDB-lite"/>
    </source>
</evidence>
<accession>A0A438FSK3</accession>
<feature type="region of interest" description="Disordered" evidence="1">
    <location>
        <begin position="68"/>
        <end position="92"/>
    </location>
</feature>
<gene>
    <name evidence="2" type="ORF">CK203_062862</name>
</gene>
<dbReference type="EMBL" id="QGNW01000755">
    <property type="protein sequence ID" value="RVW62939.1"/>
    <property type="molecule type" value="Genomic_DNA"/>
</dbReference>
<feature type="compositionally biased region" description="Pro residues" evidence="1">
    <location>
        <begin position="77"/>
        <end position="86"/>
    </location>
</feature>
<organism evidence="2 3">
    <name type="scientific">Vitis vinifera</name>
    <name type="common">Grape</name>
    <dbReference type="NCBI Taxonomy" id="29760"/>
    <lineage>
        <taxon>Eukaryota</taxon>
        <taxon>Viridiplantae</taxon>
        <taxon>Streptophyta</taxon>
        <taxon>Embryophyta</taxon>
        <taxon>Tracheophyta</taxon>
        <taxon>Spermatophyta</taxon>
        <taxon>Magnoliopsida</taxon>
        <taxon>eudicotyledons</taxon>
        <taxon>Gunneridae</taxon>
        <taxon>Pentapetalae</taxon>
        <taxon>rosids</taxon>
        <taxon>Vitales</taxon>
        <taxon>Vitaceae</taxon>
        <taxon>Viteae</taxon>
        <taxon>Vitis</taxon>
    </lineage>
</organism>
<protein>
    <submittedName>
        <fullName evidence="2">Uncharacterized protein</fullName>
    </submittedName>
</protein>
<evidence type="ECO:0000313" key="2">
    <source>
        <dbReference type="EMBL" id="RVW62939.1"/>
    </source>
</evidence>
<evidence type="ECO:0000313" key="3">
    <source>
        <dbReference type="Proteomes" id="UP000288805"/>
    </source>
</evidence>